<proteinExistence type="predicted"/>
<dbReference type="EMBL" id="QLLG01000023">
    <property type="protein sequence ID" value="RMX69462.1"/>
    <property type="molecule type" value="Genomic_DNA"/>
</dbReference>
<gene>
    <name evidence="3" type="ORF">DD237_004020</name>
    <name evidence="2" type="ORF">DD238_001376</name>
</gene>
<organism evidence="2 4">
    <name type="scientific">Peronospora effusa</name>
    <dbReference type="NCBI Taxonomy" id="542832"/>
    <lineage>
        <taxon>Eukaryota</taxon>
        <taxon>Sar</taxon>
        <taxon>Stramenopiles</taxon>
        <taxon>Oomycota</taxon>
        <taxon>Peronosporomycetes</taxon>
        <taxon>Peronosporales</taxon>
        <taxon>Peronosporaceae</taxon>
        <taxon>Peronospora</taxon>
    </lineage>
</organism>
<feature type="coiled-coil region" evidence="1">
    <location>
        <begin position="15"/>
        <end position="60"/>
    </location>
</feature>
<evidence type="ECO:0000256" key="1">
    <source>
        <dbReference type="SAM" id="Coils"/>
    </source>
</evidence>
<evidence type="ECO:0000313" key="5">
    <source>
        <dbReference type="Proteomes" id="UP000286097"/>
    </source>
</evidence>
<keyword evidence="1" id="KW-0175">Coiled coil</keyword>
<evidence type="ECO:0000313" key="4">
    <source>
        <dbReference type="Proteomes" id="UP000282087"/>
    </source>
</evidence>
<accession>A0A3M6VT19</accession>
<reference evidence="4 5" key="1">
    <citation type="submission" date="2018-06" db="EMBL/GenBank/DDBJ databases">
        <title>Comparative genomics of downy mildews reveals potential adaptations to biotrophy.</title>
        <authorList>
            <person name="Fletcher K."/>
            <person name="Klosterman S.J."/>
            <person name="Derevnina L."/>
            <person name="Martin F."/>
            <person name="Koike S."/>
            <person name="Reyes Chin-Wo S."/>
            <person name="Mou B."/>
            <person name="Michelmore R."/>
        </authorList>
    </citation>
    <scope>NUCLEOTIDE SEQUENCE [LARGE SCALE GENOMIC DNA]</scope>
    <source>
        <strain evidence="3 5">R13</strain>
        <strain evidence="2 4">R14</strain>
    </source>
</reference>
<evidence type="ECO:0000313" key="2">
    <source>
        <dbReference type="EMBL" id="RMX69462.1"/>
    </source>
</evidence>
<dbReference type="Proteomes" id="UP000286097">
    <property type="component" value="Unassembled WGS sequence"/>
</dbReference>
<keyword evidence="4" id="KW-1185">Reference proteome</keyword>
<dbReference type="AlphaFoldDB" id="A0A3M6VT19"/>
<protein>
    <submittedName>
        <fullName evidence="2">Uncharacterized protein</fullName>
    </submittedName>
</protein>
<name>A0A3M6VT19_9STRA</name>
<dbReference type="Proteomes" id="UP000282087">
    <property type="component" value="Unassembled WGS sequence"/>
</dbReference>
<comment type="caution">
    <text evidence="2">The sequence shown here is derived from an EMBL/GenBank/DDBJ whole genome shotgun (WGS) entry which is preliminary data.</text>
</comment>
<dbReference type="VEuPathDB" id="FungiDB:DD237_004020"/>
<evidence type="ECO:0000313" key="3">
    <source>
        <dbReference type="EMBL" id="RQM15659.1"/>
    </source>
</evidence>
<sequence>MLLHVLQYSDDEGTQSITEEQLRSELKQMKNAEQQSSRRVSELEQKLAVLRDTAEMLSVELQV</sequence>
<dbReference type="EMBL" id="QKXF01000147">
    <property type="protein sequence ID" value="RQM15659.1"/>
    <property type="molecule type" value="Genomic_DNA"/>
</dbReference>